<dbReference type="EMBL" id="LAZR01001038">
    <property type="protein sequence ID" value="KKN52040.1"/>
    <property type="molecule type" value="Genomic_DNA"/>
</dbReference>
<feature type="domain" description="Transglycosylase SLT" evidence="1">
    <location>
        <begin position="91"/>
        <end position="181"/>
    </location>
</feature>
<dbReference type="CDD" id="cd13400">
    <property type="entry name" value="LT_IagB-like"/>
    <property type="match status" value="1"/>
</dbReference>
<dbReference type="AlphaFoldDB" id="A0A0F9R636"/>
<dbReference type="InterPro" id="IPR008258">
    <property type="entry name" value="Transglycosylase_SLT_dom_1"/>
</dbReference>
<evidence type="ECO:0000259" key="1">
    <source>
        <dbReference type="Pfam" id="PF01464"/>
    </source>
</evidence>
<name>A0A0F9R636_9ZZZZ</name>
<dbReference type="SUPFAM" id="SSF53955">
    <property type="entry name" value="Lysozyme-like"/>
    <property type="match status" value="1"/>
</dbReference>
<dbReference type="Pfam" id="PF01464">
    <property type="entry name" value="SLT"/>
    <property type="match status" value="1"/>
</dbReference>
<sequence length="214" mass="24619">MNFVKHNLLSMLLIVFLVFVLFRVEQLKKPPEIEVIYETEVIEVKIAPDVLYREEITVVIEKYRDVGQLDKIVHFYNGFVNNMELTYLILGASHLYKIPPNVLFALIFAESNFKEGAVNGDGNKDGSADYGLLQLNSRVFKGYTKDQLMDRHLNLILGSKHLRQRYDQYGTFDEAIMYYNGFSQGAVKHQARVLSKERELDRAFNMSGLASALE</sequence>
<protein>
    <recommendedName>
        <fullName evidence="1">Transglycosylase SLT domain-containing protein</fullName>
    </recommendedName>
</protein>
<evidence type="ECO:0000313" key="2">
    <source>
        <dbReference type="EMBL" id="KKN52040.1"/>
    </source>
</evidence>
<proteinExistence type="predicted"/>
<dbReference type="Gene3D" id="1.10.530.10">
    <property type="match status" value="1"/>
</dbReference>
<organism evidence="2">
    <name type="scientific">marine sediment metagenome</name>
    <dbReference type="NCBI Taxonomy" id="412755"/>
    <lineage>
        <taxon>unclassified sequences</taxon>
        <taxon>metagenomes</taxon>
        <taxon>ecological metagenomes</taxon>
    </lineage>
</organism>
<comment type="caution">
    <text evidence="2">The sequence shown here is derived from an EMBL/GenBank/DDBJ whole genome shotgun (WGS) entry which is preliminary data.</text>
</comment>
<gene>
    <name evidence="2" type="ORF">LCGC14_0616920</name>
</gene>
<accession>A0A0F9R636</accession>
<reference evidence="2" key="1">
    <citation type="journal article" date="2015" name="Nature">
        <title>Complex archaea that bridge the gap between prokaryotes and eukaryotes.</title>
        <authorList>
            <person name="Spang A."/>
            <person name="Saw J.H."/>
            <person name="Jorgensen S.L."/>
            <person name="Zaremba-Niedzwiedzka K."/>
            <person name="Martijn J."/>
            <person name="Lind A.E."/>
            <person name="van Eijk R."/>
            <person name="Schleper C."/>
            <person name="Guy L."/>
            <person name="Ettema T.J."/>
        </authorList>
    </citation>
    <scope>NUCLEOTIDE SEQUENCE</scope>
</reference>
<dbReference type="InterPro" id="IPR023346">
    <property type="entry name" value="Lysozyme-like_dom_sf"/>
</dbReference>